<organism evidence="2 3">
    <name type="scientific">Methanomethylophilus alvi</name>
    <dbReference type="NCBI Taxonomy" id="1291540"/>
    <lineage>
        <taxon>Archaea</taxon>
        <taxon>Methanobacteriati</taxon>
        <taxon>Thermoplasmatota</taxon>
        <taxon>Thermoplasmata</taxon>
        <taxon>Methanomassiliicoccales</taxon>
        <taxon>Methanomethylophilaceae</taxon>
        <taxon>Methanomethylophilus</taxon>
    </lineage>
</organism>
<sequence>MKMVVAIVRPEKYGEVKDALKDRGVTGMTFTPVTGRGMQAGVKFTNRVGEFMIDEIEKVKIEIVVEDDSKVPCVIDTICQAAKTGRHGDGRIFVLPVESAVRISEWEPEPMKEAQNTEGN</sequence>
<dbReference type="SUPFAM" id="SSF54913">
    <property type="entry name" value="GlnB-like"/>
    <property type="match status" value="1"/>
</dbReference>
<dbReference type="InterPro" id="IPR002187">
    <property type="entry name" value="N-reg_PII"/>
</dbReference>
<dbReference type="Gene3D" id="3.30.70.120">
    <property type="match status" value="1"/>
</dbReference>
<dbReference type="PANTHER" id="PTHR30115:SF11">
    <property type="entry name" value="NITROGEN REGULATORY PROTEIN P-II HOMOLOG"/>
    <property type="match status" value="1"/>
</dbReference>
<dbReference type="PRINTS" id="PR00340">
    <property type="entry name" value="PIIGLNB"/>
</dbReference>
<dbReference type="InterPro" id="IPR017918">
    <property type="entry name" value="N-reg_PII_CS"/>
</dbReference>
<reference evidence="2 3" key="1">
    <citation type="submission" date="2016-10" db="EMBL/GenBank/DDBJ databases">
        <title>Complete genome of the TMA-utilizing, human hosted archaeon Methanomethylophilus alvus Gen. nov, sp. nov., strain Mx-05, derived from a pure culture.</title>
        <authorList>
            <person name="Brugere J.-F."/>
            <person name="Ben Hania W."/>
            <person name="Chaudhary P.P."/>
            <person name="Gaci N."/>
            <person name="Borrel G."/>
            <person name="Cao Van Tuat L."/>
            <person name="Fardeau M.-L."/>
            <person name="Harris H.M.B."/>
            <person name="O'Toole P.W."/>
            <person name="Ollivier B."/>
        </authorList>
    </citation>
    <scope>NUCLEOTIDE SEQUENCE [LARGE SCALE GENOMIC DNA]</scope>
    <source>
        <strain evidence="2 3">Mx-05</strain>
    </source>
</reference>
<dbReference type="Pfam" id="PF00543">
    <property type="entry name" value="P-II"/>
    <property type="match status" value="1"/>
</dbReference>
<dbReference type="AlphaFoldDB" id="A0A3G3IJ70"/>
<dbReference type="GeneID" id="41322191"/>
<protein>
    <submittedName>
        <fullName evidence="2">Transcriptional regulator</fullName>
    </submittedName>
</protein>
<dbReference type="OMA" id="VECIIRP"/>
<dbReference type="PROSITE" id="PS51343">
    <property type="entry name" value="PII_GLNB_DOM"/>
    <property type="match status" value="1"/>
</dbReference>
<evidence type="ECO:0000256" key="1">
    <source>
        <dbReference type="RuleBase" id="RU003936"/>
    </source>
</evidence>
<dbReference type="InterPro" id="IPR011322">
    <property type="entry name" value="N-reg_PII-like_a/b"/>
</dbReference>
<dbReference type="GO" id="GO:0006808">
    <property type="term" value="P:regulation of nitrogen utilization"/>
    <property type="evidence" value="ECO:0007669"/>
    <property type="project" value="InterPro"/>
</dbReference>
<evidence type="ECO:0000313" key="2">
    <source>
        <dbReference type="EMBL" id="AYQ55532.1"/>
    </source>
</evidence>
<accession>A0A3G3IJ70</accession>
<dbReference type="InterPro" id="IPR015867">
    <property type="entry name" value="N-reg_PII/ATP_PRibTrfase_C"/>
</dbReference>
<evidence type="ECO:0000313" key="3">
    <source>
        <dbReference type="Proteomes" id="UP000273278"/>
    </source>
</evidence>
<dbReference type="SMART" id="SM00938">
    <property type="entry name" value="P-II"/>
    <property type="match status" value="1"/>
</dbReference>
<dbReference type="PROSITE" id="PS00638">
    <property type="entry name" value="PII_GLNB_CTER"/>
    <property type="match status" value="1"/>
</dbReference>
<dbReference type="EMBL" id="CP017686">
    <property type="protein sequence ID" value="AYQ55532.1"/>
    <property type="molecule type" value="Genomic_DNA"/>
</dbReference>
<dbReference type="GO" id="GO:0005524">
    <property type="term" value="F:ATP binding"/>
    <property type="evidence" value="ECO:0007669"/>
    <property type="project" value="TreeGrafter"/>
</dbReference>
<dbReference type="GO" id="GO:0030234">
    <property type="term" value="F:enzyme regulator activity"/>
    <property type="evidence" value="ECO:0007669"/>
    <property type="project" value="InterPro"/>
</dbReference>
<dbReference type="Proteomes" id="UP000273278">
    <property type="component" value="Chromosome"/>
</dbReference>
<dbReference type="PANTHER" id="PTHR30115">
    <property type="entry name" value="NITROGEN REGULATORY PROTEIN P-II"/>
    <property type="match status" value="1"/>
</dbReference>
<dbReference type="RefSeq" id="WP_015505306.1">
    <property type="nucleotide sequence ID" value="NZ_CAYARO010000015.1"/>
</dbReference>
<gene>
    <name evidence="2" type="ORF">BKD89_06965</name>
</gene>
<comment type="similarity">
    <text evidence="1">Belongs to the P(II) protein family.</text>
</comment>
<proteinExistence type="inferred from homology"/>
<dbReference type="GO" id="GO:0005829">
    <property type="term" value="C:cytosol"/>
    <property type="evidence" value="ECO:0007669"/>
    <property type="project" value="TreeGrafter"/>
</dbReference>
<name>A0A3G3IJ70_9ARCH</name>